<feature type="transmembrane region" description="Helical" evidence="3">
    <location>
        <begin position="153"/>
        <end position="170"/>
    </location>
</feature>
<dbReference type="PANTHER" id="PTHR37312">
    <property type="entry name" value="MEMBRANE-BOUND ACYLTRANSFERASE YKRP-RELATED"/>
    <property type="match status" value="1"/>
</dbReference>
<feature type="transmembrane region" description="Helical" evidence="3">
    <location>
        <begin position="284"/>
        <end position="303"/>
    </location>
</feature>
<dbReference type="Proteomes" id="UP001236652">
    <property type="component" value="Chromosome"/>
</dbReference>
<accession>A0ABY8V1H4</accession>
<protein>
    <submittedName>
        <fullName evidence="5">Acyltransferase family protein</fullName>
    </submittedName>
</protein>
<feature type="transmembrane region" description="Helical" evidence="3">
    <location>
        <begin position="105"/>
        <end position="124"/>
    </location>
</feature>
<evidence type="ECO:0000256" key="2">
    <source>
        <dbReference type="ARBA" id="ARBA00007400"/>
    </source>
</evidence>
<evidence type="ECO:0000256" key="3">
    <source>
        <dbReference type="SAM" id="Phobius"/>
    </source>
</evidence>
<sequence length="350" mass="40320">MSQPIKPSKRDPYIDNARFVLVLLVVFGHLISPFKYENDVVYFINNFLTSFRMPALILLTGFFSKKFLDTGYIEKITIRLFVPFLIFQFLYNLDHWQSINWLMPSFGLWFLLSLYWWNLLLFIFTKLNKPVVTAIAAGIGIGLVEGAGHEFSLSRTFVFFPFFILGYYLNKGAFDVFKKEQAKKWGLLSAGLSVIILSLLPLDITRDFLLGRSSFETMNIGVLEGIGLRGVYYVVMGLGIVAFLPWIPKTTKPFTIGGRRTAFIYILHLPIMEWMRHNGWGSEFSLLLVCISLPLAYTIATILSQRIITDTAKYVVLGEAIIVFKKLMKQFPLSWKNYKEKRKTIQTNYS</sequence>
<comment type="subcellular location">
    <subcellularLocation>
        <location evidence="1">Membrane</location>
    </subcellularLocation>
</comment>
<gene>
    <name evidence="5" type="ORF">QNI29_04125</name>
</gene>
<dbReference type="InterPro" id="IPR002656">
    <property type="entry name" value="Acyl_transf_3_dom"/>
</dbReference>
<dbReference type="InterPro" id="IPR052734">
    <property type="entry name" value="Nod_factor_acetyltransferase"/>
</dbReference>
<keyword evidence="3" id="KW-0812">Transmembrane</keyword>
<keyword evidence="6" id="KW-1185">Reference proteome</keyword>
<keyword evidence="5" id="KW-0808">Transferase</keyword>
<keyword evidence="5" id="KW-0012">Acyltransferase</keyword>
<keyword evidence="3" id="KW-1133">Transmembrane helix</keyword>
<feature type="transmembrane region" description="Helical" evidence="3">
    <location>
        <begin position="182"/>
        <end position="202"/>
    </location>
</feature>
<evidence type="ECO:0000313" key="5">
    <source>
        <dbReference type="EMBL" id="WIF98851.1"/>
    </source>
</evidence>
<comment type="similarity">
    <text evidence="2">Belongs to the acyltransferase 3 family.</text>
</comment>
<feature type="transmembrane region" description="Helical" evidence="3">
    <location>
        <begin position="230"/>
        <end position="247"/>
    </location>
</feature>
<evidence type="ECO:0000259" key="4">
    <source>
        <dbReference type="Pfam" id="PF01757"/>
    </source>
</evidence>
<dbReference type="RefSeq" id="WP_231418617.1">
    <property type="nucleotide sequence ID" value="NZ_CP126446.1"/>
</dbReference>
<dbReference type="GO" id="GO:0016746">
    <property type="term" value="F:acyltransferase activity"/>
    <property type="evidence" value="ECO:0007669"/>
    <property type="project" value="UniProtKB-KW"/>
</dbReference>
<feature type="transmembrane region" description="Helical" evidence="3">
    <location>
        <begin position="43"/>
        <end position="64"/>
    </location>
</feature>
<dbReference type="Pfam" id="PF01757">
    <property type="entry name" value="Acyl_transf_3"/>
    <property type="match status" value="1"/>
</dbReference>
<feature type="transmembrane region" description="Helical" evidence="3">
    <location>
        <begin position="12"/>
        <end position="31"/>
    </location>
</feature>
<feature type="transmembrane region" description="Helical" evidence="3">
    <location>
        <begin position="131"/>
        <end position="147"/>
    </location>
</feature>
<organism evidence="5 6">
    <name type="scientific">Pontibacillus chungwhensis</name>
    <dbReference type="NCBI Taxonomy" id="265426"/>
    <lineage>
        <taxon>Bacteria</taxon>
        <taxon>Bacillati</taxon>
        <taxon>Bacillota</taxon>
        <taxon>Bacilli</taxon>
        <taxon>Bacillales</taxon>
        <taxon>Bacillaceae</taxon>
        <taxon>Pontibacillus</taxon>
    </lineage>
</organism>
<evidence type="ECO:0000256" key="1">
    <source>
        <dbReference type="ARBA" id="ARBA00004370"/>
    </source>
</evidence>
<dbReference type="PANTHER" id="PTHR37312:SF1">
    <property type="entry name" value="MEMBRANE-BOUND ACYLTRANSFERASE YKRP-RELATED"/>
    <property type="match status" value="1"/>
</dbReference>
<evidence type="ECO:0000313" key="6">
    <source>
        <dbReference type="Proteomes" id="UP001236652"/>
    </source>
</evidence>
<dbReference type="EMBL" id="CP126446">
    <property type="protein sequence ID" value="WIF98851.1"/>
    <property type="molecule type" value="Genomic_DNA"/>
</dbReference>
<feature type="transmembrane region" description="Helical" evidence="3">
    <location>
        <begin position="254"/>
        <end position="272"/>
    </location>
</feature>
<name>A0ABY8V1H4_9BACI</name>
<feature type="domain" description="Acyltransferase 3" evidence="4">
    <location>
        <begin position="12"/>
        <end position="303"/>
    </location>
</feature>
<proteinExistence type="inferred from homology"/>
<reference evidence="5 6" key="1">
    <citation type="submission" date="2023-05" db="EMBL/GenBank/DDBJ databases">
        <title>Comparative genomics reveals the evidence of polycyclic aromatic hydrocarbons degradation in moderately halophilic genus Pontibacillus.</title>
        <authorList>
            <person name="Yang H."/>
            <person name="Qian Z."/>
        </authorList>
    </citation>
    <scope>NUCLEOTIDE SEQUENCE [LARGE SCALE GENOMIC DNA]</scope>
    <source>
        <strain evidence="6">HN14</strain>
    </source>
</reference>
<feature type="transmembrane region" description="Helical" evidence="3">
    <location>
        <begin position="76"/>
        <end position="93"/>
    </location>
</feature>
<keyword evidence="3" id="KW-0472">Membrane</keyword>